<evidence type="ECO:0000256" key="2">
    <source>
        <dbReference type="ARBA" id="ARBA00022963"/>
    </source>
</evidence>
<dbReference type="Proteomes" id="UP000193077">
    <property type="component" value="Unassembled WGS sequence"/>
</dbReference>
<feature type="short sequence motif" description="GXGXXG" evidence="4">
    <location>
        <begin position="85"/>
        <end position="90"/>
    </location>
</feature>
<dbReference type="SUPFAM" id="SSF52151">
    <property type="entry name" value="FabD/lysophospholipase-like"/>
    <property type="match status" value="1"/>
</dbReference>
<proteinExistence type="predicted"/>
<evidence type="ECO:0000256" key="1">
    <source>
        <dbReference type="ARBA" id="ARBA00022801"/>
    </source>
</evidence>
<dbReference type="InterPro" id="IPR016035">
    <property type="entry name" value="Acyl_Trfase/lysoPLipase"/>
</dbReference>
<dbReference type="EMBL" id="FWFO01000001">
    <property type="protein sequence ID" value="SLN14389.1"/>
    <property type="molecule type" value="Genomic_DNA"/>
</dbReference>
<dbReference type="PANTHER" id="PTHR14226">
    <property type="entry name" value="NEUROPATHY TARGET ESTERASE/SWISS CHEESE D.MELANOGASTER"/>
    <property type="match status" value="1"/>
</dbReference>
<reference evidence="7 8" key="1">
    <citation type="submission" date="2017-03" db="EMBL/GenBank/DDBJ databases">
        <authorList>
            <person name="Afonso C.L."/>
            <person name="Miller P.J."/>
            <person name="Scott M.A."/>
            <person name="Spackman E."/>
            <person name="Goraichik I."/>
            <person name="Dimitrov K.M."/>
            <person name="Suarez D.L."/>
            <person name="Swayne D.E."/>
        </authorList>
    </citation>
    <scope>NUCLEOTIDE SEQUENCE [LARGE SCALE GENOMIC DNA]</scope>
    <source>
        <strain evidence="7 8">CECT 7639</strain>
    </source>
</reference>
<evidence type="ECO:0000256" key="5">
    <source>
        <dbReference type="SAM" id="SignalP"/>
    </source>
</evidence>
<name>A0A1Y5REG8_9RHOB</name>
<organism evidence="7 8">
    <name type="scientific">Falsiruegeria litorea R37</name>
    <dbReference type="NCBI Taxonomy" id="1200284"/>
    <lineage>
        <taxon>Bacteria</taxon>
        <taxon>Pseudomonadati</taxon>
        <taxon>Pseudomonadota</taxon>
        <taxon>Alphaproteobacteria</taxon>
        <taxon>Rhodobacterales</taxon>
        <taxon>Roseobacteraceae</taxon>
        <taxon>Falsiruegeria</taxon>
    </lineage>
</organism>
<feature type="short sequence motif" description="DGA/G" evidence="4">
    <location>
        <begin position="260"/>
        <end position="262"/>
    </location>
</feature>
<feature type="signal peptide" evidence="5">
    <location>
        <begin position="1"/>
        <end position="20"/>
    </location>
</feature>
<dbReference type="PROSITE" id="PS51635">
    <property type="entry name" value="PNPLA"/>
    <property type="match status" value="1"/>
</dbReference>
<dbReference type="RefSeq" id="WP_085793951.1">
    <property type="nucleotide sequence ID" value="NZ_FWFO01000001.1"/>
</dbReference>
<feature type="domain" description="PNPLA" evidence="6">
    <location>
        <begin position="81"/>
        <end position="276"/>
    </location>
</feature>
<dbReference type="AlphaFoldDB" id="A0A1Y5REG8"/>
<dbReference type="PANTHER" id="PTHR14226:SF74">
    <property type="entry name" value="BLR4684 PROTEIN"/>
    <property type="match status" value="1"/>
</dbReference>
<keyword evidence="3 4" id="KW-0443">Lipid metabolism</keyword>
<accession>A0A1Y5REG8</accession>
<evidence type="ECO:0000313" key="7">
    <source>
        <dbReference type="EMBL" id="SLN14389.1"/>
    </source>
</evidence>
<feature type="active site" description="Nucleophile" evidence="4">
    <location>
        <position position="116"/>
    </location>
</feature>
<sequence length="397" mass="43403">MPSFRFALFLLLSLVLVACAGSYDRTNVTPTAETYERFYPSAATADVRLFEDGGREELVSLQSNLQPTLAQVPGGRGLNILALSGGGQHGAYGAGVLNGWTASGQRPDFDIVTGISTGSLIAPFAFLGSEYDARLRRFYTQTTTRDVARLDVAGAIFGRGFLGKTTPLRAAIERELSDDLITAIAVEHRKGRRLLVGTTNIDAERPVLWDIGQMAQIETPQARTLIRDVILASAAIPVVFPPITIEVTDGDIRREELHVDGGLTREVFVYPAGLPMGQMLRRAGLSGRSNTIWLIHNKTLEPTFDPLPGNATAVADRAFEMLIRSQSIGNIESILSLAKRDGLGANITYIPRDFTQKPDEPFDRDYMNALFTVGHAAGSAREGWLYDIQDWTVEDFE</sequence>
<evidence type="ECO:0000256" key="4">
    <source>
        <dbReference type="PROSITE-ProRule" id="PRU01161"/>
    </source>
</evidence>
<evidence type="ECO:0000259" key="6">
    <source>
        <dbReference type="PROSITE" id="PS51635"/>
    </source>
</evidence>
<evidence type="ECO:0000256" key="3">
    <source>
        <dbReference type="ARBA" id="ARBA00023098"/>
    </source>
</evidence>
<keyword evidence="8" id="KW-1185">Reference proteome</keyword>
<dbReference type="Pfam" id="PF01734">
    <property type="entry name" value="Patatin"/>
    <property type="match status" value="1"/>
</dbReference>
<dbReference type="OrthoDB" id="323481at2"/>
<keyword evidence="1 4" id="KW-0378">Hydrolase</keyword>
<dbReference type="PROSITE" id="PS51257">
    <property type="entry name" value="PROKAR_LIPOPROTEIN"/>
    <property type="match status" value="1"/>
</dbReference>
<dbReference type="InterPro" id="IPR050301">
    <property type="entry name" value="NTE"/>
</dbReference>
<feature type="chain" id="PRO_5013074113" evidence="5">
    <location>
        <begin position="21"/>
        <end position="397"/>
    </location>
</feature>
<feature type="active site" description="Proton acceptor" evidence="4">
    <location>
        <position position="260"/>
    </location>
</feature>
<evidence type="ECO:0000313" key="8">
    <source>
        <dbReference type="Proteomes" id="UP000193077"/>
    </source>
</evidence>
<dbReference type="GO" id="GO:0016042">
    <property type="term" value="P:lipid catabolic process"/>
    <property type="evidence" value="ECO:0007669"/>
    <property type="project" value="UniProtKB-UniRule"/>
</dbReference>
<gene>
    <name evidence="7" type="ORF">TRL7639_00196</name>
</gene>
<feature type="short sequence motif" description="GXSXG" evidence="4">
    <location>
        <begin position="114"/>
        <end position="118"/>
    </location>
</feature>
<dbReference type="GO" id="GO:0016787">
    <property type="term" value="F:hydrolase activity"/>
    <property type="evidence" value="ECO:0007669"/>
    <property type="project" value="UniProtKB-UniRule"/>
</dbReference>
<dbReference type="Gene3D" id="3.40.1090.10">
    <property type="entry name" value="Cytosolic phospholipase A2 catalytic domain"/>
    <property type="match status" value="1"/>
</dbReference>
<dbReference type="InterPro" id="IPR002641">
    <property type="entry name" value="PNPLA_dom"/>
</dbReference>
<keyword evidence="5" id="KW-0732">Signal</keyword>
<keyword evidence="2 4" id="KW-0442">Lipid degradation</keyword>
<protein>
    <submittedName>
        <fullName evidence="7">Patatin-like phospholipase</fullName>
    </submittedName>
</protein>